<dbReference type="Proteomes" id="UP000248340">
    <property type="component" value="Unassembled WGS sequence"/>
</dbReference>
<name>A0A319CSB9_9EURO</name>
<reference evidence="2 3" key="1">
    <citation type="submission" date="2016-12" db="EMBL/GenBank/DDBJ databases">
        <title>The genomes of Aspergillus section Nigri reveals drivers in fungal speciation.</title>
        <authorList>
            <consortium name="DOE Joint Genome Institute"/>
            <person name="Vesth T.C."/>
            <person name="Nybo J."/>
            <person name="Theobald S."/>
            <person name="Brandl J."/>
            <person name="Frisvad J.C."/>
            <person name="Nielsen K.F."/>
            <person name="Lyhne E.K."/>
            <person name="Kogle M.E."/>
            <person name="Kuo A."/>
            <person name="Riley R."/>
            <person name="Clum A."/>
            <person name="Nolan M."/>
            <person name="Lipzen A."/>
            <person name="Salamov A."/>
            <person name="Henrissat B."/>
            <person name="Wiebenga A."/>
            <person name="De Vries R.P."/>
            <person name="Grigoriev I.V."/>
            <person name="Mortensen U.H."/>
            <person name="Andersen M.R."/>
            <person name="Baker S.E."/>
        </authorList>
    </citation>
    <scope>NUCLEOTIDE SEQUENCE [LARGE SCALE GENOMIC DNA]</scope>
    <source>
        <strain evidence="2 3">CBS 121591</strain>
    </source>
</reference>
<protein>
    <submittedName>
        <fullName evidence="2">Uncharacterized protein</fullName>
    </submittedName>
</protein>
<dbReference type="VEuPathDB" id="FungiDB:BO82DRAFT_157245"/>
<dbReference type="AlphaFoldDB" id="A0A319CSB9"/>
<dbReference type="EMBL" id="KZ821729">
    <property type="protein sequence ID" value="PYH78458.1"/>
    <property type="molecule type" value="Genomic_DNA"/>
</dbReference>
<gene>
    <name evidence="2" type="ORF">BO82DRAFT_157245</name>
</gene>
<accession>A0A319CSB9</accession>
<feature type="region of interest" description="Disordered" evidence="1">
    <location>
        <begin position="78"/>
        <end position="102"/>
    </location>
</feature>
<evidence type="ECO:0000313" key="3">
    <source>
        <dbReference type="Proteomes" id="UP000248340"/>
    </source>
</evidence>
<sequence length="102" mass="11014">MGRTSTLSSIQVADLSRITMFCMHAGRKHAFKFQSPLNPSFWAPGLVPPPAPPPSVPNQFPISQSVLDLESPFPQHLPSPHLFPPVRMSAGEGPVLNSSNSN</sequence>
<organism evidence="2 3">
    <name type="scientific">Aspergillus uvarum CBS 121591</name>
    <dbReference type="NCBI Taxonomy" id="1448315"/>
    <lineage>
        <taxon>Eukaryota</taxon>
        <taxon>Fungi</taxon>
        <taxon>Dikarya</taxon>
        <taxon>Ascomycota</taxon>
        <taxon>Pezizomycotina</taxon>
        <taxon>Eurotiomycetes</taxon>
        <taxon>Eurotiomycetidae</taxon>
        <taxon>Eurotiales</taxon>
        <taxon>Aspergillaceae</taxon>
        <taxon>Aspergillus</taxon>
        <taxon>Aspergillus subgen. Circumdati</taxon>
    </lineage>
</organism>
<evidence type="ECO:0000256" key="1">
    <source>
        <dbReference type="SAM" id="MobiDB-lite"/>
    </source>
</evidence>
<keyword evidence="3" id="KW-1185">Reference proteome</keyword>
<dbReference type="RefSeq" id="XP_025488658.1">
    <property type="nucleotide sequence ID" value="XM_025630217.1"/>
</dbReference>
<dbReference type="GeneID" id="37132958"/>
<proteinExistence type="predicted"/>
<evidence type="ECO:0000313" key="2">
    <source>
        <dbReference type="EMBL" id="PYH78458.1"/>
    </source>
</evidence>